<accession>A0ABN9AY65</accession>
<dbReference type="Proteomes" id="UP001162483">
    <property type="component" value="Unassembled WGS sequence"/>
</dbReference>
<comment type="caution">
    <text evidence="2">The sequence shown here is derived from an EMBL/GenBank/DDBJ whole genome shotgun (WGS) entry which is preliminary data.</text>
</comment>
<name>A0ABN9AY65_9NEOB</name>
<organism evidence="2 3">
    <name type="scientific">Staurois parvus</name>
    <dbReference type="NCBI Taxonomy" id="386267"/>
    <lineage>
        <taxon>Eukaryota</taxon>
        <taxon>Metazoa</taxon>
        <taxon>Chordata</taxon>
        <taxon>Craniata</taxon>
        <taxon>Vertebrata</taxon>
        <taxon>Euteleostomi</taxon>
        <taxon>Amphibia</taxon>
        <taxon>Batrachia</taxon>
        <taxon>Anura</taxon>
        <taxon>Neobatrachia</taxon>
        <taxon>Ranoidea</taxon>
        <taxon>Ranidae</taxon>
        <taxon>Staurois</taxon>
    </lineage>
</organism>
<evidence type="ECO:0000256" key="1">
    <source>
        <dbReference type="SAM" id="MobiDB-lite"/>
    </source>
</evidence>
<sequence>MNITGDNTATIQFNTRGLGRPDPGSLQSKRSVYVYIFSRSFPLQLTQTPLS</sequence>
<reference evidence="2" key="1">
    <citation type="submission" date="2023-05" db="EMBL/GenBank/DDBJ databases">
        <authorList>
            <person name="Stuckert A."/>
        </authorList>
    </citation>
    <scope>NUCLEOTIDE SEQUENCE</scope>
</reference>
<dbReference type="EMBL" id="CATNWA010001706">
    <property type="protein sequence ID" value="CAI9540991.1"/>
    <property type="molecule type" value="Genomic_DNA"/>
</dbReference>
<evidence type="ECO:0000313" key="2">
    <source>
        <dbReference type="EMBL" id="CAI9540991.1"/>
    </source>
</evidence>
<feature type="region of interest" description="Disordered" evidence="1">
    <location>
        <begin position="1"/>
        <end position="24"/>
    </location>
</feature>
<protein>
    <submittedName>
        <fullName evidence="2">Uncharacterized protein</fullName>
    </submittedName>
</protein>
<keyword evidence="3" id="KW-1185">Reference proteome</keyword>
<evidence type="ECO:0000313" key="3">
    <source>
        <dbReference type="Proteomes" id="UP001162483"/>
    </source>
</evidence>
<feature type="compositionally biased region" description="Polar residues" evidence="1">
    <location>
        <begin position="1"/>
        <end position="15"/>
    </location>
</feature>
<proteinExistence type="predicted"/>
<gene>
    <name evidence="2" type="ORF">SPARVUS_LOCUS1821876</name>
</gene>